<feature type="transmembrane region" description="Helical" evidence="7">
    <location>
        <begin position="396"/>
        <end position="418"/>
    </location>
</feature>
<dbReference type="GO" id="GO:0016746">
    <property type="term" value="F:acyltransferase activity"/>
    <property type="evidence" value="ECO:0007669"/>
    <property type="project" value="UniProtKB-KW"/>
</dbReference>
<feature type="transmembrane region" description="Helical" evidence="7">
    <location>
        <begin position="200"/>
        <end position="217"/>
    </location>
</feature>
<keyword evidence="3 7" id="KW-0812">Transmembrane</keyword>
<feature type="transmembrane region" description="Helical" evidence="7">
    <location>
        <begin position="62"/>
        <end position="79"/>
    </location>
</feature>
<evidence type="ECO:0000256" key="4">
    <source>
        <dbReference type="ARBA" id="ARBA00022989"/>
    </source>
</evidence>
<evidence type="ECO:0000256" key="6">
    <source>
        <dbReference type="ARBA" id="ARBA00023315"/>
    </source>
</evidence>
<feature type="transmembrane region" description="Helical" evidence="7">
    <location>
        <begin position="12"/>
        <end position="30"/>
    </location>
</feature>
<evidence type="ECO:0000256" key="1">
    <source>
        <dbReference type="ARBA" id="ARBA00004141"/>
    </source>
</evidence>
<keyword evidence="5 7" id="KW-0472">Membrane</keyword>
<evidence type="ECO:0000256" key="5">
    <source>
        <dbReference type="ARBA" id="ARBA00023136"/>
    </source>
</evidence>
<dbReference type="EMBL" id="MNPJ01000021">
    <property type="protein sequence ID" value="OQS54242.1"/>
    <property type="molecule type" value="Genomic_DNA"/>
</dbReference>
<feature type="transmembrane region" description="Helical" evidence="7">
    <location>
        <begin position="86"/>
        <end position="102"/>
    </location>
</feature>
<evidence type="ECO:0000256" key="2">
    <source>
        <dbReference type="ARBA" id="ARBA00022679"/>
    </source>
</evidence>
<name>A0A1W0E4X4_9MICR</name>
<evidence type="ECO:0000313" key="8">
    <source>
        <dbReference type="EMBL" id="OQS54242.1"/>
    </source>
</evidence>
<dbReference type="AlphaFoldDB" id="A0A1W0E4X4"/>
<feature type="transmembrane region" description="Helical" evidence="7">
    <location>
        <begin position="139"/>
        <end position="157"/>
    </location>
</feature>
<dbReference type="GO" id="GO:0016020">
    <property type="term" value="C:membrane"/>
    <property type="evidence" value="ECO:0007669"/>
    <property type="project" value="UniProtKB-SubCell"/>
</dbReference>
<gene>
    <name evidence="8" type="primary">mboat2</name>
    <name evidence="8" type="ORF">EHP00_911</name>
</gene>
<dbReference type="PANTHER" id="PTHR13906">
    <property type="entry name" value="PORCUPINE"/>
    <property type="match status" value="1"/>
</dbReference>
<accession>A0A1W0E4X4</accession>
<dbReference type="VEuPathDB" id="MicrosporidiaDB:EHP00_911"/>
<evidence type="ECO:0000256" key="3">
    <source>
        <dbReference type="ARBA" id="ARBA00022692"/>
    </source>
</evidence>
<dbReference type="PANTHER" id="PTHR13906:SF4">
    <property type="entry name" value="LYSOPHOSPHOLIPID ACYLTRANSFERASE 6"/>
    <property type="match status" value="1"/>
</dbReference>
<feature type="transmembrane region" description="Helical" evidence="7">
    <location>
        <begin position="37"/>
        <end position="56"/>
    </location>
</feature>
<dbReference type="OrthoDB" id="2189411at2759"/>
<reference evidence="8 9" key="1">
    <citation type="journal article" date="2017" name="Environ. Microbiol.">
        <title>Decay of the glycolytic pathway and adaptation to intranuclear parasitism within Enterocytozoonidae microsporidia.</title>
        <authorList>
            <person name="Wiredu Boakye D."/>
            <person name="Jaroenlak P."/>
            <person name="Prachumwat A."/>
            <person name="Williams T.A."/>
            <person name="Bateman K.S."/>
            <person name="Itsathitphaisarn O."/>
            <person name="Sritunyalucksana K."/>
            <person name="Paszkiewicz K.H."/>
            <person name="Moore K.A."/>
            <person name="Stentiford G.D."/>
            <person name="Williams B.A."/>
        </authorList>
    </citation>
    <scope>NUCLEOTIDE SEQUENCE [LARGE SCALE GENOMIC DNA]</scope>
    <source>
        <strain evidence="8 9">TH1</strain>
    </source>
</reference>
<dbReference type="STRING" id="646526.A0A1W0E4X4"/>
<keyword evidence="2" id="KW-0808">Transferase</keyword>
<organism evidence="8 9">
    <name type="scientific">Ecytonucleospora hepatopenaei</name>
    <dbReference type="NCBI Taxonomy" id="646526"/>
    <lineage>
        <taxon>Eukaryota</taxon>
        <taxon>Fungi</taxon>
        <taxon>Fungi incertae sedis</taxon>
        <taxon>Microsporidia</taxon>
        <taxon>Enterocytozoonidae</taxon>
        <taxon>Ecytonucleospora</taxon>
    </lineage>
</organism>
<dbReference type="InterPro" id="IPR049941">
    <property type="entry name" value="LPLAT_7/PORCN-like"/>
</dbReference>
<sequence length="425" mass="49721">MTFFGLSNAESNYLFGLSLTLLGSLINRILFKNKCKVRSIAFLNILMSIFISKIIFGTAQTIIFNSIIAINFMMLRITFFRKHKHVNILINIFLSFCYQYFYSPSYDISDENDLIACMFFFIIRMGYVSDSFTGNWYESFAYIYFVPGFAVGPVVLLKDFVRLVNRVGNSKIKIVLKNNKKKDIEIKDENKSQNTFKRTSLMNVFSLFFGLFTVFAIKPFNIDEEIYGKHSLSKKLFYMFCFAYRKKGILYFVWSFASLCYAICGIEAYNVDFMKIESATSFKFHPKNWNISAYVFYRQFFYENAIFFLDNLGVRNNKKFAVYFTFLCSAAMHSIKACELVFFGTFGISTKLLDIFIESIPFIRNFSLLKFMIIHLYSAFLILIKDCSTFSEIFNMWKQVYFSGFAILISLGIISYICKFIKKIK</sequence>
<evidence type="ECO:0000256" key="7">
    <source>
        <dbReference type="SAM" id="Phobius"/>
    </source>
</evidence>
<keyword evidence="4 7" id="KW-1133">Transmembrane helix</keyword>
<comment type="caution">
    <text evidence="8">The sequence shown here is derived from an EMBL/GenBank/DDBJ whole genome shotgun (WGS) entry which is preliminary data.</text>
</comment>
<feature type="transmembrane region" description="Helical" evidence="7">
    <location>
        <begin position="249"/>
        <end position="270"/>
    </location>
</feature>
<keyword evidence="9" id="KW-1185">Reference proteome</keyword>
<feature type="transmembrane region" description="Helical" evidence="7">
    <location>
        <begin position="367"/>
        <end position="384"/>
    </location>
</feature>
<dbReference type="Proteomes" id="UP000192758">
    <property type="component" value="Unassembled WGS sequence"/>
</dbReference>
<dbReference type="InterPro" id="IPR004299">
    <property type="entry name" value="MBOAT_fam"/>
</dbReference>
<dbReference type="Pfam" id="PF03062">
    <property type="entry name" value="MBOAT"/>
    <property type="match status" value="1"/>
</dbReference>
<keyword evidence="6" id="KW-0012">Acyltransferase</keyword>
<dbReference type="GO" id="GO:0030258">
    <property type="term" value="P:lipid modification"/>
    <property type="evidence" value="ECO:0007669"/>
    <property type="project" value="TreeGrafter"/>
</dbReference>
<proteinExistence type="predicted"/>
<comment type="subcellular location">
    <subcellularLocation>
        <location evidence="1">Membrane</location>
        <topology evidence="1">Multi-pass membrane protein</topology>
    </subcellularLocation>
</comment>
<evidence type="ECO:0000313" key="9">
    <source>
        <dbReference type="Proteomes" id="UP000192758"/>
    </source>
</evidence>
<protein>
    <submittedName>
        <fullName evidence="8">Mboat2</fullName>
    </submittedName>
</protein>